<dbReference type="RefSeq" id="WP_004868879.1">
    <property type="nucleotide sequence ID" value="NZ_CP005986.1"/>
</dbReference>
<protein>
    <submittedName>
        <fullName evidence="1">Uncharacterized protein</fullName>
    </submittedName>
</protein>
<reference evidence="1 2" key="1">
    <citation type="journal article" date="2009" name="J. Bacteriol.">
        <title>Draft genome sequence of the extremely acidophilic bacterium Acidithiobacillus caldus ATCC 51756 reveals metabolic versatility in the genus Acidithiobacillus.</title>
        <authorList>
            <person name="Valdes J."/>
            <person name="Quatrini R."/>
            <person name="Hallberg K."/>
            <person name="Dopson M."/>
            <person name="Valenzuela P.D."/>
            <person name="Holmes D.S."/>
        </authorList>
    </citation>
    <scope>NUCLEOTIDE SEQUENCE [LARGE SCALE GENOMIC DNA]</scope>
    <source>
        <strain evidence="2">ATCC 51756 / DSM 8584 / KU</strain>
    </source>
</reference>
<dbReference type="GeneID" id="92932431"/>
<proteinExistence type="predicted"/>
<evidence type="ECO:0000313" key="1">
    <source>
        <dbReference type="EMBL" id="AIA56209.1"/>
    </source>
</evidence>
<evidence type="ECO:0000313" key="2">
    <source>
        <dbReference type="Proteomes" id="UP000005522"/>
    </source>
</evidence>
<dbReference type="HOGENOM" id="CLU_2152812_0_0_6"/>
<dbReference type="AlphaFoldDB" id="A0A059ZTP6"/>
<gene>
    <name evidence="1" type="ORF">Acaty_c2362</name>
</gene>
<organism evidence="1 2">
    <name type="scientific">Acidithiobacillus caldus (strain ATCC 51756 / DSM 8584 / KU)</name>
    <dbReference type="NCBI Taxonomy" id="637389"/>
    <lineage>
        <taxon>Bacteria</taxon>
        <taxon>Pseudomonadati</taxon>
        <taxon>Pseudomonadota</taxon>
        <taxon>Acidithiobacillia</taxon>
        <taxon>Acidithiobacillales</taxon>
        <taxon>Acidithiobacillaceae</taxon>
        <taxon>Acidithiobacillus</taxon>
    </lineage>
</organism>
<sequence length="111" mass="12612">MNAALEVSSYTLTDFLEWMEILRAQNFHTQGLEGEQQFLSYLILRGVWHLLNNAYQGDGRGFLTAEQSATLQEIDAHVAALEAQLPEGVRVEVRACIGRLLRFVDEHEHVD</sequence>
<name>A0A059ZTP6_ACICK</name>
<accession>A0A059ZTP6</accession>
<dbReference type="KEGG" id="acz:Acaty_c2362"/>
<dbReference type="EMBL" id="CP005986">
    <property type="protein sequence ID" value="AIA56209.1"/>
    <property type="molecule type" value="Genomic_DNA"/>
</dbReference>
<dbReference type="Proteomes" id="UP000005522">
    <property type="component" value="Chromosome"/>
</dbReference>